<evidence type="ECO:0000256" key="4">
    <source>
        <dbReference type="ARBA" id="ARBA00022840"/>
    </source>
</evidence>
<sequence length="198" mass="21482">MSSNPDPRILVLNGGSSSGKSSITRALQELASGIWLTFGVDTFIDALPGRGDSPQAGITYEPDGTITFSAAHRRLEQTWYTGLASMAGSGAHIILDEVLLAGGSRQEHLMSVFNDVAVAWVGVRCDPDVAAAREARRPDRVQGMARHQALSVHSGMKYDFEVDTTHRSAEDCANDIACWLSARDPRREGWRGDVRSLQ</sequence>
<dbReference type="GO" id="GO:0005524">
    <property type="term" value="F:ATP binding"/>
    <property type="evidence" value="ECO:0007669"/>
    <property type="project" value="UniProtKB-KW"/>
</dbReference>
<dbReference type="EMBL" id="JAJFZV010000015">
    <property type="protein sequence ID" value="MCC3298989.1"/>
    <property type="molecule type" value="Genomic_DNA"/>
</dbReference>
<reference evidence="7" key="1">
    <citation type="submission" date="2021-10" db="EMBL/GenBank/DDBJ databases">
        <title>Novel species in genus Arthrobacter.</title>
        <authorList>
            <person name="Liu Y."/>
        </authorList>
    </citation>
    <scope>NUCLEOTIDE SEQUENCE</scope>
    <source>
        <strain evidence="7">Zg-Y453</strain>
    </source>
</reference>
<evidence type="ECO:0000256" key="2">
    <source>
        <dbReference type="ARBA" id="ARBA00022741"/>
    </source>
</evidence>
<gene>
    <name evidence="7" type="ORF">LJ757_14425</name>
</gene>
<dbReference type="GO" id="GO:0016774">
    <property type="term" value="F:phosphotransferase activity, carboxyl group as acceptor"/>
    <property type="evidence" value="ECO:0007669"/>
    <property type="project" value="InterPro"/>
</dbReference>
<dbReference type="Proteomes" id="UP001139158">
    <property type="component" value="Unassembled WGS sequence"/>
</dbReference>
<accession>A0A9X1MF79</accession>
<evidence type="ECO:0000256" key="3">
    <source>
        <dbReference type="ARBA" id="ARBA00022777"/>
    </source>
</evidence>
<feature type="active site" evidence="5">
    <location>
        <position position="41"/>
    </location>
</feature>
<keyword evidence="2" id="KW-0547">Nucleotide-binding</keyword>
<evidence type="ECO:0000256" key="6">
    <source>
        <dbReference type="PIRSR" id="PIRSR007531-2"/>
    </source>
</evidence>
<dbReference type="InterPro" id="IPR023865">
    <property type="entry name" value="Aliphatic_acid_kinase_CS"/>
</dbReference>
<dbReference type="Gene3D" id="3.40.50.300">
    <property type="entry name" value="P-loop containing nucleotide triphosphate hydrolases"/>
    <property type="match status" value="1"/>
</dbReference>
<comment type="caution">
    <text evidence="7">The sequence shown here is derived from an EMBL/GenBank/DDBJ whole genome shotgun (WGS) entry which is preliminary data.</text>
</comment>
<dbReference type="Pfam" id="PF07931">
    <property type="entry name" value="CPT"/>
    <property type="match status" value="1"/>
</dbReference>
<dbReference type="InterPro" id="IPR012853">
    <property type="entry name" value="CPT"/>
</dbReference>
<dbReference type="PIRSF" id="PIRSF007531">
    <property type="entry name" value="CPT"/>
    <property type="match status" value="1"/>
</dbReference>
<dbReference type="RefSeq" id="WP_227896883.1">
    <property type="nucleotide sequence ID" value="NZ_CP099466.1"/>
</dbReference>
<keyword evidence="1" id="KW-0808">Transferase</keyword>
<protein>
    <submittedName>
        <fullName evidence="7">Chloramphenicol phosphotransferase</fullName>
    </submittedName>
</protein>
<keyword evidence="4" id="KW-0067">ATP-binding</keyword>
<dbReference type="InterPro" id="IPR027417">
    <property type="entry name" value="P-loop_NTPase"/>
</dbReference>
<feature type="binding site" evidence="6">
    <location>
        <begin position="14"/>
        <end position="21"/>
    </location>
    <ligand>
        <name>ATP</name>
        <dbReference type="ChEBI" id="CHEBI:30616"/>
    </ligand>
</feature>
<dbReference type="AlphaFoldDB" id="A0A9X1MF79"/>
<name>A0A9X1MF79_9MICC</name>
<keyword evidence="8" id="KW-1185">Reference proteome</keyword>
<dbReference type="SUPFAM" id="SSF52540">
    <property type="entry name" value="P-loop containing nucleoside triphosphate hydrolases"/>
    <property type="match status" value="1"/>
</dbReference>
<evidence type="ECO:0000256" key="5">
    <source>
        <dbReference type="PIRSR" id="PIRSR007531-1"/>
    </source>
</evidence>
<organism evidence="7 8">
    <name type="scientific">Arthrobacter caoxuetaonis</name>
    <dbReference type="NCBI Taxonomy" id="2886935"/>
    <lineage>
        <taxon>Bacteria</taxon>
        <taxon>Bacillati</taxon>
        <taxon>Actinomycetota</taxon>
        <taxon>Actinomycetes</taxon>
        <taxon>Micrococcales</taxon>
        <taxon>Micrococcaceae</taxon>
        <taxon>Arthrobacter</taxon>
    </lineage>
</organism>
<evidence type="ECO:0000313" key="8">
    <source>
        <dbReference type="Proteomes" id="UP001139158"/>
    </source>
</evidence>
<evidence type="ECO:0000313" key="7">
    <source>
        <dbReference type="EMBL" id="MCC3298989.1"/>
    </source>
</evidence>
<evidence type="ECO:0000256" key="1">
    <source>
        <dbReference type="ARBA" id="ARBA00022679"/>
    </source>
</evidence>
<proteinExistence type="predicted"/>
<keyword evidence="3" id="KW-0418">Kinase</keyword>
<dbReference type="GO" id="GO:0016301">
    <property type="term" value="F:kinase activity"/>
    <property type="evidence" value="ECO:0007669"/>
    <property type="project" value="UniProtKB-KW"/>
</dbReference>
<dbReference type="PROSITE" id="PS01075">
    <property type="entry name" value="ACETATE_KINASE_1"/>
    <property type="match status" value="1"/>
</dbReference>